<dbReference type="KEGG" id="mor:MOC_5519"/>
<sequence>MSDLSASTVARRSSRKPMDGVGPTVRIAVKESVITGNEAQERDNRFLY</sequence>
<keyword evidence="3" id="KW-1185">Reference proteome</keyword>
<dbReference type="RefSeq" id="WP_158498479.1">
    <property type="nucleotide sequence ID" value="NZ_CP003811.1"/>
</dbReference>
<proteinExistence type="predicted"/>
<feature type="compositionally biased region" description="Polar residues" evidence="1">
    <location>
        <begin position="1"/>
        <end position="11"/>
    </location>
</feature>
<evidence type="ECO:0000256" key="1">
    <source>
        <dbReference type="SAM" id="MobiDB-lite"/>
    </source>
</evidence>
<reference evidence="2 3" key="1">
    <citation type="journal article" date="2014" name="PLoS ONE">
        <title>Genome Information of Methylobacterium oryzae, a Plant-Probiotic Methylotroph in the Phyllosphere.</title>
        <authorList>
            <person name="Kwak M.J."/>
            <person name="Jeong H."/>
            <person name="Madhaiyan M."/>
            <person name="Lee Y."/>
            <person name="Sa T.M."/>
            <person name="Oh T.K."/>
            <person name="Kim J.F."/>
        </authorList>
    </citation>
    <scope>NUCLEOTIDE SEQUENCE [LARGE SCALE GENOMIC DNA]</scope>
    <source>
        <strain evidence="2 3">CBMB20</strain>
    </source>
</reference>
<dbReference type="AlphaFoldDB" id="A0A089QFA2"/>
<organism evidence="2 3">
    <name type="scientific">Methylobacterium oryzae CBMB20</name>
    <dbReference type="NCBI Taxonomy" id="693986"/>
    <lineage>
        <taxon>Bacteria</taxon>
        <taxon>Pseudomonadati</taxon>
        <taxon>Pseudomonadota</taxon>
        <taxon>Alphaproteobacteria</taxon>
        <taxon>Hyphomicrobiales</taxon>
        <taxon>Methylobacteriaceae</taxon>
        <taxon>Methylobacterium</taxon>
    </lineage>
</organism>
<dbReference type="EMBL" id="CP003811">
    <property type="protein sequence ID" value="AIQ93274.1"/>
    <property type="molecule type" value="Genomic_DNA"/>
</dbReference>
<gene>
    <name evidence="2" type="ORF">MOC_5519</name>
</gene>
<dbReference type="HOGENOM" id="CLU_3154783_0_0_5"/>
<dbReference type="STRING" id="693986.MOC_5519"/>
<dbReference type="Proteomes" id="UP000029492">
    <property type="component" value="Chromosome"/>
</dbReference>
<accession>A0A089QFA2</accession>
<protein>
    <submittedName>
        <fullName evidence="2">Protein of unassigned function</fullName>
    </submittedName>
</protein>
<dbReference type="GeneID" id="96602444"/>
<evidence type="ECO:0000313" key="2">
    <source>
        <dbReference type="EMBL" id="AIQ93274.1"/>
    </source>
</evidence>
<feature type="region of interest" description="Disordered" evidence="1">
    <location>
        <begin position="1"/>
        <end position="23"/>
    </location>
</feature>
<name>A0A089QFA2_9HYPH</name>
<evidence type="ECO:0000313" key="3">
    <source>
        <dbReference type="Proteomes" id="UP000029492"/>
    </source>
</evidence>